<organism evidence="1 2">
    <name type="scientific">Trachipleistophora hominis</name>
    <name type="common">Microsporidian parasite</name>
    <dbReference type="NCBI Taxonomy" id="72359"/>
    <lineage>
        <taxon>Eukaryota</taxon>
        <taxon>Fungi</taxon>
        <taxon>Fungi incertae sedis</taxon>
        <taxon>Microsporidia</taxon>
        <taxon>Pleistophoridae</taxon>
        <taxon>Trachipleistophora</taxon>
    </lineage>
</organism>
<dbReference type="HOGENOM" id="CLU_2905760_0_0_1"/>
<dbReference type="Proteomes" id="UP000011185">
    <property type="component" value="Unassembled WGS sequence"/>
</dbReference>
<dbReference type="AlphaFoldDB" id="L7JXQ1"/>
<keyword evidence="2" id="KW-1185">Reference proteome</keyword>
<gene>
    <name evidence="1" type="ORF">THOM_1508</name>
</gene>
<evidence type="ECO:0000313" key="1">
    <source>
        <dbReference type="EMBL" id="ELQ75537.1"/>
    </source>
</evidence>
<protein>
    <submittedName>
        <fullName evidence="1">Uncharacterized protein</fullName>
    </submittedName>
</protein>
<dbReference type="EMBL" id="JH993947">
    <property type="protein sequence ID" value="ELQ75537.1"/>
    <property type="molecule type" value="Genomic_DNA"/>
</dbReference>
<accession>L7JXQ1</accession>
<evidence type="ECO:0000313" key="2">
    <source>
        <dbReference type="Proteomes" id="UP000011185"/>
    </source>
</evidence>
<dbReference type="VEuPathDB" id="MicrosporidiaDB:THOM_1508"/>
<name>L7JXQ1_TRAHO</name>
<sequence>MRGYYFQQLYTKNNDYKTEDIKYDNEKISKSEEVYEKKTYLIIKQNKREKSTFGILFLYFYG</sequence>
<reference evidence="1 2" key="1">
    <citation type="journal article" date="2012" name="PLoS Pathog.">
        <title>The genome of the obligate intracellular parasite Trachipleistophora hominis: new insights into microsporidian genome dynamics and reductive evolution.</title>
        <authorList>
            <person name="Heinz E."/>
            <person name="Williams T.A."/>
            <person name="Nakjang S."/>
            <person name="Noel C.J."/>
            <person name="Swan D.C."/>
            <person name="Goldberg A.V."/>
            <person name="Harris S.R."/>
            <person name="Weinmaier T."/>
            <person name="Markert S."/>
            <person name="Becher D."/>
            <person name="Bernhardt J."/>
            <person name="Dagan T."/>
            <person name="Hacker C."/>
            <person name="Lucocq J.M."/>
            <person name="Schweder T."/>
            <person name="Rattei T."/>
            <person name="Hall N."/>
            <person name="Hirt R.P."/>
            <person name="Embley T.M."/>
        </authorList>
    </citation>
    <scope>NUCLEOTIDE SEQUENCE [LARGE SCALE GENOMIC DNA]</scope>
</reference>
<proteinExistence type="predicted"/>
<dbReference type="InParanoid" id="L7JXQ1"/>